<evidence type="ECO:0000256" key="5">
    <source>
        <dbReference type="ARBA" id="ARBA00023136"/>
    </source>
</evidence>
<sequence>MSDSHGSRSDKDTPKLTRILVWDAPVRVFHWLMVVSFVIAYATGDSERWRLVHVTFGYTMTGLVAFRIVWGILGTRYSRFSSFVRSPTAVCTYLSGVIRGRHERIVGHNPAGGIAIVALLILAIAVSATGWSAYNNATPDSMEDLHGIAANLMLAVVVIHVLGVILGSFLHRENLVLSMITGNKTGRPEEGIQSSWRILGVVLLSLTIAFWWVQWQSAPVNGGAGQKPSVQQNHDDAD</sequence>
<protein>
    <submittedName>
        <fullName evidence="8">Cytochrome B561</fullName>
    </submittedName>
</protein>
<dbReference type="InterPro" id="IPR051542">
    <property type="entry name" value="Hydrogenase_cytochrome"/>
</dbReference>
<dbReference type="PANTHER" id="PTHR30485:SF2">
    <property type="entry name" value="BLL0597 PROTEIN"/>
    <property type="match status" value="1"/>
</dbReference>
<dbReference type="SUPFAM" id="SSF81342">
    <property type="entry name" value="Transmembrane di-heme cytochromes"/>
    <property type="match status" value="1"/>
</dbReference>
<dbReference type="OrthoDB" id="196472at2"/>
<comment type="caution">
    <text evidence="8">The sequence shown here is derived from an EMBL/GenBank/DDBJ whole genome shotgun (WGS) entry which is preliminary data.</text>
</comment>
<evidence type="ECO:0000313" key="9">
    <source>
        <dbReference type="Proteomes" id="UP000054977"/>
    </source>
</evidence>
<keyword evidence="2" id="KW-1003">Cell membrane</keyword>
<feature type="transmembrane region" description="Helical" evidence="6">
    <location>
        <begin position="111"/>
        <end position="134"/>
    </location>
</feature>
<dbReference type="STRING" id="326474.AWB65_05872"/>
<evidence type="ECO:0000259" key="7">
    <source>
        <dbReference type="Pfam" id="PF01292"/>
    </source>
</evidence>
<keyword evidence="5 6" id="KW-0472">Membrane</keyword>
<organism evidence="8 9">
    <name type="scientific">Caballeronia humi</name>
    <dbReference type="NCBI Taxonomy" id="326474"/>
    <lineage>
        <taxon>Bacteria</taxon>
        <taxon>Pseudomonadati</taxon>
        <taxon>Pseudomonadota</taxon>
        <taxon>Betaproteobacteria</taxon>
        <taxon>Burkholderiales</taxon>
        <taxon>Burkholderiaceae</taxon>
        <taxon>Caballeronia</taxon>
    </lineage>
</organism>
<dbReference type="InterPro" id="IPR016174">
    <property type="entry name" value="Di-haem_cyt_TM"/>
</dbReference>
<dbReference type="Pfam" id="PF01292">
    <property type="entry name" value="Ni_hydr_CYTB"/>
    <property type="match status" value="1"/>
</dbReference>
<dbReference type="InterPro" id="IPR011577">
    <property type="entry name" value="Cyt_b561_bac/Ni-Hgenase"/>
</dbReference>
<evidence type="ECO:0000256" key="6">
    <source>
        <dbReference type="SAM" id="Phobius"/>
    </source>
</evidence>
<dbReference type="EMBL" id="FCNW02000056">
    <property type="protein sequence ID" value="SAL63323.1"/>
    <property type="molecule type" value="Genomic_DNA"/>
</dbReference>
<evidence type="ECO:0000313" key="8">
    <source>
        <dbReference type="EMBL" id="SAL63323.1"/>
    </source>
</evidence>
<dbReference type="AlphaFoldDB" id="A0A158J4B5"/>
<proteinExistence type="predicted"/>
<feature type="transmembrane region" description="Helical" evidence="6">
    <location>
        <begin position="146"/>
        <end position="170"/>
    </location>
</feature>
<name>A0A158J4B5_9BURK</name>
<feature type="transmembrane region" description="Helical" evidence="6">
    <location>
        <begin position="194"/>
        <end position="213"/>
    </location>
</feature>
<keyword evidence="4 6" id="KW-1133">Transmembrane helix</keyword>
<dbReference type="GO" id="GO:0020037">
    <property type="term" value="F:heme binding"/>
    <property type="evidence" value="ECO:0007669"/>
    <property type="project" value="TreeGrafter"/>
</dbReference>
<feature type="transmembrane region" description="Helical" evidence="6">
    <location>
        <begin position="20"/>
        <end position="42"/>
    </location>
</feature>
<dbReference type="GO" id="GO:0022904">
    <property type="term" value="P:respiratory electron transport chain"/>
    <property type="evidence" value="ECO:0007669"/>
    <property type="project" value="InterPro"/>
</dbReference>
<feature type="domain" description="Cytochrome b561 bacterial/Ni-hydrogenase" evidence="7">
    <location>
        <begin position="21"/>
        <end position="182"/>
    </location>
</feature>
<evidence type="ECO:0000256" key="1">
    <source>
        <dbReference type="ARBA" id="ARBA00004651"/>
    </source>
</evidence>
<accession>A0A158J4B5</accession>
<dbReference type="GO" id="GO:0009055">
    <property type="term" value="F:electron transfer activity"/>
    <property type="evidence" value="ECO:0007669"/>
    <property type="project" value="InterPro"/>
</dbReference>
<evidence type="ECO:0000256" key="4">
    <source>
        <dbReference type="ARBA" id="ARBA00022989"/>
    </source>
</evidence>
<evidence type="ECO:0000256" key="2">
    <source>
        <dbReference type="ARBA" id="ARBA00022475"/>
    </source>
</evidence>
<feature type="transmembrane region" description="Helical" evidence="6">
    <location>
        <begin position="54"/>
        <end position="73"/>
    </location>
</feature>
<dbReference type="Gene3D" id="1.20.950.20">
    <property type="entry name" value="Transmembrane di-heme cytochromes, Chain C"/>
    <property type="match status" value="1"/>
</dbReference>
<dbReference type="GO" id="GO:0005886">
    <property type="term" value="C:plasma membrane"/>
    <property type="evidence" value="ECO:0007669"/>
    <property type="project" value="UniProtKB-SubCell"/>
</dbReference>
<reference evidence="8" key="1">
    <citation type="submission" date="2016-01" db="EMBL/GenBank/DDBJ databases">
        <authorList>
            <person name="Peeters C."/>
        </authorList>
    </citation>
    <scope>NUCLEOTIDE SEQUENCE [LARGE SCALE GENOMIC DNA]</scope>
    <source>
        <strain evidence="8">LMG 22934</strain>
    </source>
</reference>
<evidence type="ECO:0000256" key="3">
    <source>
        <dbReference type="ARBA" id="ARBA00022692"/>
    </source>
</evidence>
<comment type="subcellular location">
    <subcellularLocation>
        <location evidence="1">Cell membrane</location>
        <topology evidence="1">Multi-pass membrane protein</topology>
    </subcellularLocation>
</comment>
<keyword evidence="9" id="KW-1185">Reference proteome</keyword>
<gene>
    <name evidence="8" type="ORF">AWB65_05872</name>
</gene>
<keyword evidence="3 6" id="KW-0812">Transmembrane</keyword>
<dbReference type="PANTHER" id="PTHR30485">
    <property type="entry name" value="NI/FE-HYDROGENASE 1 B-TYPE CYTOCHROME SUBUNIT"/>
    <property type="match status" value="1"/>
</dbReference>
<dbReference type="RefSeq" id="WP_087660864.1">
    <property type="nucleotide sequence ID" value="NZ_FCNW02000056.1"/>
</dbReference>
<dbReference type="Proteomes" id="UP000054977">
    <property type="component" value="Unassembled WGS sequence"/>
</dbReference>